<dbReference type="EMBL" id="WTPW01000002">
    <property type="protein sequence ID" value="KAF0562269.1"/>
    <property type="molecule type" value="Genomic_DNA"/>
</dbReference>
<evidence type="ECO:0000313" key="1">
    <source>
        <dbReference type="EMBL" id="KAF0562269.1"/>
    </source>
</evidence>
<gene>
    <name evidence="1" type="ORF">F8M41_000045</name>
</gene>
<comment type="caution">
    <text evidence="1">The sequence shown here is derived from an EMBL/GenBank/DDBJ whole genome shotgun (WGS) entry which is preliminary data.</text>
</comment>
<dbReference type="AlphaFoldDB" id="A0A8H4B5I1"/>
<protein>
    <submittedName>
        <fullName evidence="1">Uncharacterized protein</fullName>
    </submittedName>
</protein>
<evidence type="ECO:0000313" key="2">
    <source>
        <dbReference type="Proteomes" id="UP000439903"/>
    </source>
</evidence>
<name>A0A8H4B5I1_GIGMA</name>
<dbReference type="Proteomes" id="UP000439903">
    <property type="component" value="Unassembled WGS sequence"/>
</dbReference>
<sequence length="102" mass="11768">MKKLYENDQNKKTIRAKGSLTLASDNTGAHDQDMISKMIDQDQNTTTNPNIKILVVEVQVPKQENSHAENVPTKKAEKMEESQYIDHIQLYKFADYNQETQK</sequence>
<proteinExistence type="predicted"/>
<accession>A0A8H4B5I1</accession>
<organism evidence="1 2">
    <name type="scientific">Gigaspora margarita</name>
    <dbReference type="NCBI Taxonomy" id="4874"/>
    <lineage>
        <taxon>Eukaryota</taxon>
        <taxon>Fungi</taxon>
        <taxon>Fungi incertae sedis</taxon>
        <taxon>Mucoromycota</taxon>
        <taxon>Glomeromycotina</taxon>
        <taxon>Glomeromycetes</taxon>
        <taxon>Diversisporales</taxon>
        <taxon>Gigasporaceae</taxon>
        <taxon>Gigaspora</taxon>
    </lineage>
</organism>
<keyword evidence="2" id="KW-1185">Reference proteome</keyword>
<reference evidence="1 2" key="1">
    <citation type="journal article" date="2019" name="Environ. Microbiol.">
        <title>At the nexus of three kingdoms: the genome of the mycorrhizal fungus Gigaspora margarita provides insights into plant, endobacterial and fungal interactions.</title>
        <authorList>
            <person name="Venice F."/>
            <person name="Ghignone S."/>
            <person name="Salvioli di Fossalunga A."/>
            <person name="Amselem J."/>
            <person name="Novero M."/>
            <person name="Xianan X."/>
            <person name="Sedzielewska Toro K."/>
            <person name="Morin E."/>
            <person name="Lipzen A."/>
            <person name="Grigoriev I.V."/>
            <person name="Henrissat B."/>
            <person name="Martin F.M."/>
            <person name="Bonfante P."/>
        </authorList>
    </citation>
    <scope>NUCLEOTIDE SEQUENCE [LARGE SCALE GENOMIC DNA]</scope>
    <source>
        <strain evidence="1 2">BEG34</strain>
    </source>
</reference>